<sequence length="137" mass="14240">MKSALGFTLVELIAVLALVGVLSTVAFTRFNAGYESQVQQSRDQLVAALFFAQQLAMDRSGNVQLVTSSNQFTVTLDGVDARSGGYAFPVNLPAGISLTPASFSYNRLGETSAAALVLSHSDGATVTVNVSASGYAN</sequence>
<dbReference type="Pfam" id="PF07963">
    <property type="entry name" value="N_methyl"/>
    <property type="match status" value="1"/>
</dbReference>
<dbReference type="AlphaFoldDB" id="K4KGE2"/>
<gene>
    <name evidence="1" type="ordered locus">M5M_04220</name>
</gene>
<dbReference type="EMBL" id="CP003746">
    <property type="protein sequence ID" value="AFU98051.1"/>
    <property type="molecule type" value="Genomic_DNA"/>
</dbReference>
<dbReference type="InterPro" id="IPR012902">
    <property type="entry name" value="N_methyl_site"/>
</dbReference>
<evidence type="ECO:0000313" key="2">
    <source>
        <dbReference type="Proteomes" id="UP000000466"/>
    </source>
</evidence>
<dbReference type="Proteomes" id="UP000000466">
    <property type="component" value="Chromosome"/>
</dbReference>
<dbReference type="eggNOG" id="COG2165">
    <property type="taxonomic scope" value="Bacteria"/>
</dbReference>
<dbReference type="SUPFAM" id="SSF54523">
    <property type="entry name" value="Pili subunits"/>
    <property type="match status" value="1"/>
</dbReference>
<dbReference type="RefSeq" id="WP_015046224.1">
    <property type="nucleotide sequence ID" value="NC_018868.3"/>
</dbReference>
<accession>K4KGE2</accession>
<organism evidence="1 2">
    <name type="scientific">Simiduia agarivorans (strain DSM 21679 / JCM 13881 / BCRC 17597 / SA1)</name>
    <dbReference type="NCBI Taxonomy" id="1117647"/>
    <lineage>
        <taxon>Bacteria</taxon>
        <taxon>Pseudomonadati</taxon>
        <taxon>Pseudomonadota</taxon>
        <taxon>Gammaproteobacteria</taxon>
        <taxon>Cellvibrionales</taxon>
        <taxon>Cellvibrionaceae</taxon>
        <taxon>Simiduia</taxon>
    </lineage>
</organism>
<dbReference type="HOGENOM" id="CLU_148680_0_0_6"/>
<protein>
    <submittedName>
        <fullName evidence="1">Msha pilin protein mshc</fullName>
    </submittedName>
</protein>
<dbReference type="Gene3D" id="3.30.700.10">
    <property type="entry name" value="Glycoprotein, Type 4 Pilin"/>
    <property type="match status" value="1"/>
</dbReference>
<dbReference type="NCBIfam" id="TIGR02532">
    <property type="entry name" value="IV_pilin_GFxxxE"/>
    <property type="match status" value="1"/>
</dbReference>
<name>K4KGE2_SIMAS</name>
<evidence type="ECO:0000313" key="1">
    <source>
        <dbReference type="EMBL" id="AFU98051.1"/>
    </source>
</evidence>
<dbReference type="KEGG" id="saga:M5M_04220"/>
<keyword evidence="2" id="KW-1185">Reference proteome</keyword>
<reference evidence="1 2" key="1">
    <citation type="journal article" date="2013" name="Genome Announc.">
        <title>Complete genome sequence of Simiduia agarivorans SA1(T), a marine bacterium able to degrade a variety of polysaccharides.</title>
        <authorList>
            <person name="Lin S.Y."/>
            <person name="Shieh W.Y."/>
            <person name="Chen J.S."/>
            <person name="Tang S.L."/>
        </authorList>
    </citation>
    <scope>NUCLEOTIDE SEQUENCE [LARGE SCALE GENOMIC DNA]</scope>
    <source>
        <strain evidence="2">DSM 21679 / JCM 13881 / BCRC 17597 / SA1</strain>
    </source>
</reference>
<proteinExistence type="predicted"/>
<dbReference type="InterPro" id="IPR045584">
    <property type="entry name" value="Pilin-like"/>
</dbReference>
<dbReference type="STRING" id="1117647.M5M_04220"/>